<evidence type="ECO:0000256" key="1">
    <source>
        <dbReference type="ARBA" id="ARBA00022630"/>
    </source>
</evidence>
<gene>
    <name evidence="5" type="ORF">ASPVEDRAFT_82706</name>
</gene>
<dbReference type="Gene3D" id="3.40.30.120">
    <property type="match status" value="1"/>
</dbReference>
<evidence type="ECO:0000256" key="2">
    <source>
        <dbReference type="ARBA" id="ARBA00022827"/>
    </source>
</evidence>
<proteinExistence type="predicted"/>
<keyword evidence="6" id="KW-1185">Reference proteome</keyword>
<evidence type="ECO:0000313" key="5">
    <source>
        <dbReference type="EMBL" id="OJJ01168.1"/>
    </source>
</evidence>
<protein>
    <recommendedName>
        <fullName evidence="4">FAD-binding domain-containing protein</fullName>
    </recommendedName>
</protein>
<dbReference type="Pfam" id="PF01494">
    <property type="entry name" value="FAD_binding_3"/>
    <property type="match status" value="1"/>
</dbReference>
<name>A0A1L9PI37_ASPVE</name>
<dbReference type="EMBL" id="KV878128">
    <property type="protein sequence ID" value="OJJ01168.1"/>
    <property type="molecule type" value="Genomic_DNA"/>
</dbReference>
<reference evidence="6" key="1">
    <citation type="journal article" date="2017" name="Genome Biol.">
        <title>Comparative genomics reveals high biological diversity and specific adaptations in the industrially and medically important fungal genus Aspergillus.</title>
        <authorList>
            <person name="de Vries R.P."/>
            <person name="Riley R."/>
            <person name="Wiebenga A."/>
            <person name="Aguilar-Osorio G."/>
            <person name="Amillis S."/>
            <person name="Uchima C.A."/>
            <person name="Anderluh G."/>
            <person name="Asadollahi M."/>
            <person name="Askin M."/>
            <person name="Barry K."/>
            <person name="Battaglia E."/>
            <person name="Bayram O."/>
            <person name="Benocci T."/>
            <person name="Braus-Stromeyer S.A."/>
            <person name="Caldana C."/>
            <person name="Canovas D."/>
            <person name="Cerqueira G.C."/>
            <person name="Chen F."/>
            <person name="Chen W."/>
            <person name="Choi C."/>
            <person name="Clum A."/>
            <person name="Dos Santos R.A."/>
            <person name="Damasio A.R."/>
            <person name="Diallinas G."/>
            <person name="Emri T."/>
            <person name="Fekete E."/>
            <person name="Flipphi M."/>
            <person name="Freyberg S."/>
            <person name="Gallo A."/>
            <person name="Gournas C."/>
            <person name="Habgood R."/>
            <person name="Hainaut M."/>
            <person name="Harispe M.L."/>
            <person name="Henrissat B."/>
            <person name="Hilden K.S."/>
            <person name="Hope R."/>
            <person name="Hossain A."/>
            <person name="Karabika E."/>
            <person name="Karaffa L."/>
            <person name="Karanyi Z."/>
            <person name="Krasevec N."/>
            <person name="Kuo A."/>
            <person name="Kusch H."/>
            <person name="LaButti K."/>
            <person name="Lagendijk E.L."/>
            <person name="Lapidus A."/>
            <person name="Levasseur A."/>
            <person name="Lindquist E."/>
            <person name="Lipzen A."/>
            <person name="Logrieco A.F."/>
            <person name="MacCabe A."/>
            <person name="Maekelae M.R."/>
            <person name="Malavazi I."/>
            <person name="Melin P."/>
            <person name="Meyer V."/>
            <person name="Mielnichuk N."/>
            <person name="Miskei M."/>
            <person name="Molnar A.P."/>
            <person name="Mule G."/>
            <person name="Ngan C.Y."/>
            <person name="Orejas M."/>
            <person name="Orosz E."/>
            <person name="Ouedraogo J.P."/>
            <person name="Overkamp K.M."/>
            <person name="Park H.-S."/>
            <person name="Perrone G."/>
            <person name="Piumi F."/>
            <person name="Punt P.J."/>
            <person name="Ram A.F."/>
            <person name="Ramon A."/>
            <person name="Rauscher S."/>
            <person name="Record E."/>
            <person name="Riano-Pachon D.M."/>
            <person name="Robert V."/>
            <person name="Roehrig J."/>
            <person name="Ruller R."/>
            <person name="Salamov A."/>
            <person name="Salih N.S."/>
            <person name="Samson R.A."/>
            <person name="Sandor E."/>
            <person name="Sanguinetti M."/>
            <person name="Schuetze T."/>
            <person name="Sepcic K."/>
            <person name="Shelest E."/>
            <person name="Sherlock G."/>
            <person name="Sophianopoulou V."/>
            <person name="Squina F.M."/>
            <person name="Sun H."/>
            <person name="Susca A."/>
            <person name="Todd R.B."/>
            <person name="Tsang A."/>
            <person name="Unkles S.E."/>
            <person name="van de Wiele N."/>
            <person name="van Rossen-Uffink D."/>
            <person name="Oliveira J.V."/>
            <person name="Vesth T.C."/>
            <person name="Visser J."/>
            <person name="Yu J.-H."/>
            <person name="Zhou M."/>
            <person name="Andersen M.R."/>
            <person name="Archer D.B."/>
            <person name="Baker S.E."/>
            <person name="Benoit I."/>
            <person name="Brakhage A.A."/>
            <person name="Braus G.H."/>
            <person name="Fischer R."/>
            <person name="Frisvad J.C."/>
            <person name="Goldman G.H."/>
            <person name="Houbraken J."/>
            <person name="Oakley B."/>
            <person name="Pocsi I."/>
            <person name="Scazzocchio C."/>
            <person name="Seiboth B."/>
            <person name="vanKuyk P.A."/>
            <person name="Wortman J."/>
            <person name="Dyer P.S."/>
            <person name="Grigoriev I.V."/>
        </authorList>
    </citation>
    <scope>NUCLEOTIDE SEQUENCE [LARGE SCALE GENOMIC DNA]</scope>
    <source>
        <strain evidence="6">CBS 583.65</strain>
    </source>
</reference>
<dbReference type="InterPro" id="IPR002938">
    <property type="entry name" value="FAD-bd"/>
</dbReference>
<dbReference type="SUPFAM" id="SSF51905">
    <property type="entry name" value="FAD/NAD(P)-binding domain"/>
    <property type="match status" value="1"/>
</dbReference>
<dbReference type="Gene3D" id="3.50.50.60">
    <property type="entry name" value="FAD/NAD(P)-binding domain"/>
    <property type="match status" value="1"/>
</dbReference>
<evidence type="ECO:0000259" key="4">
    <source>
        <dbReference type="Pfam" id="PF01494"/>
    </source>
</evidence>
<evidence type="ECO:0000313" key="6">
    <source>
        <dbReference type="Proteomes" id="UP000184073"/>
    </source>
</evidence>
<accession>A0A1L9PI37</accession>
<dbReference type="Proteomes" id="UP000184073">
    <property type="component" value="Unassembled WGS sequence"/>
</dbReference>
<dbReference type="RefSeq" id="XP_040666930.1">
    <property type="nucleotide sequence ID" value="XM_040817241.1"/>
</dbReference>
<sequence>MDTPVLIIGAGPSGATLALLLGRLGVRSVVISRHRATANTPRAHIFNQRAMEVLRDAGIEAKCRAVASSVQHMEHSSFLDQLAGQEYGRLWAWGNKPAQKGDYEMASPCHMSDLPQSLLEPILVQEAQKAGAEFRFYTEFVSLEQQLASNDNDNDSGSGRVRTVIRDRTTGQETTLTSAYVVGCDGARSPVLNALGVPITGRQLNTAFNVHIRADLGRYIAHRPGSLNWVLNPSAPDWSAVGNFRMVRPWTEWVVSMHPARRDGATTSAAPTEADIVRRLHQMIGDETVPIQILSAFQWTINDQVASTWQSGRVLCIGDAAHRHPPINGLGSNTCISDAFNLAWKLAYVVRGVAHARLLETLTPERKPVGDGIVRRANDGMEAHRRMWSVIGLDQESRQKALVRLTEDSPAGRAMREEWSAAMDALDAEVQALGIQMNQVYTGSPAVLAEPGDEAPDFSALDPLRQVMVSTFPGYHLPHVWLARDAHSPRVSTLDLAGQGRFTLFTGIGGGCWLTAARKVSQMGLDIARYTVGFGCEYLDCYREWERVRGVQEDGVVLVRPDHFVGWRCNARKDPDKAYKTLERVIRAILMCIPDGS</sequence>
<organism evidence="5 6">
    <name type="scientific">Aspergillus versicolor CBS 583.65</name>
    <dbReference type="NCBI Taxonomy" id="1036611"/>
    <lineage>
        <taxon>Eukaryota</taxon>
        <taxon>Fungi</taxon>
        <taxon>Dikarya</taxon>
        <taxon>Ascomycota</taxon>
        <taxon>Pezizomycotina</taxon>
        <taxon>Eurotiomycetes</taxon>
        <taxon>Eurotiomycetidae</taxon>
        <taxon>Eurotiales</taxon>
        <taxon>Aspergillaceae</taxon>
        <taxon>Aspergillus</taxon>
        <taxon>Aspergillus subgen. Nidulantes</taxon>
    </lineage>
</organism>
<dbReference type="PANTHER" id="PTHR43004">
    <property type="entry name" value="TRK SYSTEM POTASSIUM UPTAKE PROTEIN"/>
    <property type="match status" value="1"/>
</dbReference>
<dbReference type="PRINTS" id="PR00420">
    <property type="entry name" value="RNGMNOXGNASE"/>
</dbReference>
<dbReference type="VEuPathDB" id="FungiDB:ASPVEDRAFT_82706"/>
<dbReference type="Pfam" id="PF21274">
    <property type="entry name" value="Rng_hyd_C"/>
    <property type="match status" value="1"/>
</dbReference>
<keyword evidence="1" id="KW-0285">Flavoprotein</keyword>
<dbReference type="GO" id="GO:0071949">
    <property type="term" value="F:FAD binding"/>
    <property type="evidence" value="ECO:0007669"/>
    <property type="project" value="InterPro"/>
</dbReference>
<dbReference type="PANTHER" id="PTHR43004:SF8">
    <property type="entry name" value="FAD-BINDING DOMAIN-CONTAINING PROTEIN-RELATED"/>
    <property type="match status" value="1"/>
</dbReference>
<dbReference type="Gene3D" id="3.30.9.10">
    <property type="entry name" value="D-Amino Acid Oxidase, subunit A, domain 2"/>
    <property type="match status" value="1"/>
</dbReference>
<dbReference type="OrthoDB" id="2690153at2759"/>
<dbReference type="GO" id="GO:0016709">
    <property type="term" value="F:oxidoreductase activity, acting on paired donors, with incorporation or reduction of molecular oxygen, NAD(P)H as one donor, and incorporation of one atom of oxygen"/>
    <property type="evidence" value="ECO:0007669"/>
    <property type="project" value="UniProtKB-ARBA"/>
</dbReference>
<feature type="domain" description="FAD-binding" evidence="4">
    <location>
        <begin position="2"/>
        <end position="377"/>
    </location>
</feature>
<dbReference type="STRING" id="1036611.A0A1L9PI37"/>
<keyword evidence="2" id="KW-0274">FAD</keyword>
<keyword evidence="3" id="KW-0560">Oxidoreductase</keyword>
<dbReference type="InterPro" id="IPR036188">
    <property type="entry name" value="FAD/NAD-bd_sf"/>
</dbReference>
<evidence type="ECO:0000256" key="3">
    <source>
        <dbReference type="ARBA" id="ARBA00023002"/>
    </source>
</evidence>
<dbReference type="InterPro" id="IPR050641">
    <property type="entry name" value="RIFMO-like"/>
</dbReference>
<dbReference type="AlphaFoldDB" id="A0A1L9PI37"/>
<dbReference type="GeneID" id="63732752"/>